<dbReference type="AlphaFoldDB" id="A0A7X6D2W7"/>
<dbReference type="PANTHER" id="PTHR37938">
    <property type="entry name" value="BLL0215 PROTEIN"/>
    <property type="match status" value="1"/>
</dbReference>
<evidence type="ECO:0000259" key="2">
    <source>
        <dbReference type="Pfam" id="PF03703"/>
    </source>
</evidence>
<name>A0A7X6D2W7_9ACTN</name>
<feature type="transmembrane region" description="Helical" evidence="1">
    <location>
        <begin position="58"/>
        <end position="77"/>
    </location>
</feature>
<keyword evidence="1" id="KW-0812">Transmembrane</keyword>
<keyword evidence="1" id="KW-1133">Transmembrane helix</keyword>
<dbReference type="InterPro" id="IPR005182">
    <property type="entry name" value="YdbS-like_PH"/>
</dbReference>
<evidence type="ECO:0000256" key="1">
    <source>
        <dbReference type="SAM" id="Phobius"/>
    </source>
</evidence>
<proteinExistence type="predicted"/>
<organism evidence="3 4">
    <name type="scientific">Streptomyces lonarensis</name>
    <dbReference type="NCBI Taxonomy" id="700599"/>
    <lineage>
        <taxon>Bacteria</taxon>
        <taxon>Bacillati</taxon>
        <taxon>Actinomycetota</taxon>
        <taxon>Actinomycetes</taxon>
        <taxon>Kitasatosporales</taxon>
        <taxon>Streptomycetaceae</taxon>
        <taxon>Streptomyces</taxon>
    </lineage>
</organism>
<dbReference type="Pfam" id="PF03703">
    <property type="entry name" value="bPH_2"/>
    <property type="match status" value="1"/>
</dbReference>
<reference evidence="3 4" key="1">
    <citation type="submission" date="2020-03" db="EMBL/GenBank/DDBJ databases">
        <title>Draft genome of Streptomyces sp. ventii, isolated from the Axial Seamount in the Pacific Ocean, and resequencing of the two type strains Streptomyces lonarensis strain NCL 716 and Streptomyces bohaiensis strain 11A07.</title>
        <authorList>
            <person name="Loughran R.M."/>
            <person name="Pfannmuller K.M."/>
            <person name="Wasson B.J."/>
            <person name="Deadmond M.C."/>
            <person name="Paddock B.E."/>
            <person name="Koyack M.J."/>
            <person name="Gallegos D.A."/>
            <person name="Mitchell E.A."/>
            <person name="Ushijima B."/>
            <person name="Saw J.H."/>
            <person name="Mcphail K.L."/>
            <person name="Videau P."/>
        </authorList>
    </citation>
    <scope>NUCLEOTIDE SEQUENCE [LARGE SCALE GENOMIC DNA]</scope>
    <source>
        <strain evidence="3 4">NCL716</strain>
    </source>
</reference>
<dbReference type="Proteomes" id="UP000578686">
    <property type="component" value="Unassembled WGS sequence"/>
</dbReference>
<keyword evidence="4" id="KW-1185">Reference proteome</keyword>
<accession>A0A7X6D2W7</accession>
<sequence>MPIADKYLADDEDLVFYTRQHWTTLVTEFLLLLVVIAGTTALLWVVPSEEEWSDIGRWVIVGVGVVAALWFWLIPLLQWRSTVYVLTTKRLHKRTGFITKAGRSIPLTRVNDVSYSVGLWERIMRYGTLHVQSASEQGKMTLRHVPDPELLKTKIYQQIDAIGQDGPGYQV</sequence>
<feature type="domain" description="YdbS-like PH" evidence="2">
    <location>
        <begin position="79"/>
        <end position="153"/>
    </location>
</feature>
<dbReference type="EMBL" id="JAAVJD010000131">
    <property type="protein sequence ID" value="NJQ07105.1"/>
    <property type="molecule type" value="Genomic_DNA"/>
</dbReference>
<gene>
    <name evidence="3" type="ORF">HCN56_16315</name>
</gene>
<dbReference type="PANTHER" id="PTHR37938:SF1">
    <property type="entry name" value="BLL0215 PROTEIN"/>
    <property type="match status" value="1"/>
</dbReference>
<keyword evidence="1" id="KW-0472">Membrane</keyword>
<evidence type="ECO:0000313" key="3">
    <source>
        <dbReference type="EMBL" id="NJQ07105.1"/>
    </source>
</evidence>
<protein>
    <submittedName>
        <fullName evidence="3">PH domain-containing protein</fullName>
    </submittedName>
</protein>
<comment type="caution">
    <text evidence="3">The sequence shown here is derived from an EMBL/GenBank/DDBJ whole genome shotgun (WGS) entry which is preliminary data.</text>
</comment>
<dbReference type="RefSeq" id="WP_167971827.1">
    <property type="nucleotide sequence ID" value="NZ_BHZG01000049.1"/>
</dbReference>
<feature type="transmembrane region" description="Helical" evidence="1">
    <location>
        <begin position="29"/>
        <end position="46"/>
    </location>
</feature>
<evidence type="ECO:0000313" key="4">
    <source>
        <dbReference type="Proteomes" id="UP000578686"/>
    </source>
</evidence>